<feature type="active site" evidence="19">
    <location>
        <position position="164"/>
    </location>
</feature>
<dbReference type="HAMAP" id="MF_00037">
    <property type="entry name" value="MurB"/>
    <property type="match status" value="1"/>
</dbReference>
<evidence type="ECO:0000256" key="4">
    <source>
        <dbReference type="ARBA" id="ARBA00004752"/>
    </source>
</evidence>
<feature type="active site" evidence="19">
    <location>
        <position position="334"/>
    </location>
</feature>
<dbReference type="GO" id="GO:0008762">
    <property type="term" value="F:UDP-N-acetylmuramate dehydrogenase activity"/>
    <property type="evidence" value="ECO:0007669"/>
    <property type="project" value="UniProtKB-EC"/>
</dbReference>
<gene>
    <name evidence="19 21" type="primary">murB</name>
    <name evidence="21" type="ORF">K0O23_07005</name>
</gene>
<keyword evidence="11 19" id="KW-0521">NADP</keyword>
<keyword evidence="7 19" id="KW-0963">Cytoplasm</keyword>
<comment type="pathway">
    <text evidence="4 19">Cell wall biogenesis; peptidoglycan biosynthesis.</text>
</comment>
<evidence type="ECO:0000256" key="19">
    <source>
        <dbReference type="HAMAP-Rule" id="MF_00037"/>
    </source>
</evidence>
<dbReference type="PANTHER" id="PTHR21071">
    <property type="entry name" value="UDP-N-ACETYLENOLPYRUVOYLGLUCOSAMINE REDUCTASE"/>
    <property type="match status" value="1"/>
</dbReference>
<dbReference type="InterPro" id="IPR016166">
    <property type="entry name" value="FAD-bd_PCMH"/>
</dbReference>
<dbReference type="InterPro" id="IPR003170">
    <property type="entry name" value="MurB"/>
</dbReference>
<protein>
    <recommendedName>
        <fullName evidence="6 19">UDP-N-acetylenolpyruvoylglucosamine reductase</fullName>
        <ecNumber evidence="5 19">1.3.1.98</ecNumber>
    </recommendedName>
    <alternativeName>
        <fullName evidence="17 19">UDP-N-acetylmuramate dehydrogenase</fullName>
    </alternativeName>
</protein>
<keyword evidence="10 19" id="KW-0274">FAD</keyword>
<evidence type="ECO:0000256" key="2">
    <source>
        <dbReference type="ARBA" id="ARBA00003921"/>
    </source>
</evidence>
<comment type="function">
    <text evidence="2 19">Cell wall formation.</text>
</comment>
<comment type="cofactor">
    <cofactor evidence="1 19">
        <name>FAD</name>
        <dbReference type="ChEBI" id="CHEBI:57692"/>
    </cofactor>
</comment>
<dbReference type="NCBIfam" id="NF010478">
    <property type="entry name" value="PRK13903.1"/>
    <property type="match status" value="1"/>
</dbReference>
<evidence type="ECO:0000256" key="5">
    <source>
        <dbReference type="ARBA" id="ARBA00012518"/>
    </source>
</evidence>
<comment type="catalytic activity">
    <reaction evidence="18 19">
        <text>UDP-N-acetyl-alpha-D-muramate + NADP(+) = UDP-N-acetyl-3-O-(1-carboxyvinyl)-alpha-D-glucosamine + NADPH + H(+)</text>
        <dbReference type="Rhea" id="RHEA:12248"/>
        <dbReference type="ChEBI" id="CHEBI:15378"/>
        <dbReference type="ChEBI" id="CHEBI:57783"/>
        <dbReference type="ChEBI" id="CHEBI:58349"/>
        <dbReference type="ChEBI" id="CHEBI:68483"/>
        <dbReference type="ChEBI" id="CHEBI:70757"/>
        <dbReference type="EC" id="1.3.1.98"/>
    </reaction>
</comment>
<evidence type="ECO:0000256" key="8">
    <source>
        <dbReference type="ARBA" id="ARBA00022618"/>
    </source>
</evidence>
<dbReference type="SUPFAM" id="SSF56194">
    <property type="entry name" value="Uridine diphospho-N-Acetylenolpyruvylglucosamine reductase, MurB, C-terminal domain"/>
    <property type="match status" value="1"/>
</dbReference>
<evidence type="ECO:0000256" key="9">
    <source>
        <dbReference type="ARBA" id="ARBA00022630"/>
    </source>
</evidence>
<keyword evidence="22" id="KW-1185">Reference proteome</keyword>
<evidence type="ECO:0000256" key="7">
    <source>
        <dbReference type="ARBA" id="ARBA00022490"/>
    </source>
</evidence>
<evidence type="ECO:0000256" key="13">
    <source>
        <dbReference type="ARBA" id="ARBA00022984"/>
    </source>
</evidence>
<dbReference type="Pfam" id="PF02873">
    <property type="entry name" value="MurB_C"/>
    <property type="match status" value="1"/>
</dbReference>
<keyword evidence="14 19" id="KW-0560">Oxidoreductase</keyword>
<dbReference type="NCBIfam" id="TIGR00179">
    <property type="entry name" value="murB"/>
    <property type="match status" value="1"/>
</dbReference>
<evidence type="ECO:0000256" key="16">
    <source>
        <dbReference type="ARBA" id="ARBA00023316"/>
    </source>
</evidence>
<dbReference type="SUPFAM" id="SSF56176">
    <property type="entry name" value="FAD-binding/transporter-associated domain-like"/>
    <property type="match status" value="1"/>
</dbReference>
<evidence type="ECO:0000256" key="12">
    <source>
        <dbReference type="ARBA" id="ARBA00022960"/>
    </source>
</evidence>
<evidence type="ECO:0000256" key="17">
    <source>
        <dbReference type="ARBA" id="ARBA00031026"/>
    </source>
</evidence>
<dbReference type="InterPro" id="IPR036635">
    <property type="entry name" value="MurB_C_sf"/>
</dbReference>
<evidence type="ECO:0000259" key="20">
    <source>
        <dbReference type="PROSITE" id="PS51387"/>
    </source>
</evidence>
<evidence type="ECO:0000256" key="3">
    <source>
        <dbReference type="ARBA" id="ARBA00004496"/>
    </source>
</evidence>
<comment type="subcellular location">
    <subcellularLocation>
        <location evidence="3 19">Cytoplasm</location>
    </subcellularLocation>
</comment>
<proteinExistence type="inferred from homology"/>
<dbReference type="RefSeq" id="WP_219876689.1">
    <property type="nucleotide sequence ID" value="NZ_JAHYXK010000004.1"/>
</dbReference>
<comment type="caution">
    <text evidence="21">The sequence shown here is derived from an EMBL/GenBank/DDBJ whole genome shotgun (WGS) entry which is preliminary data.</text>
</comment>
<dbReference type="InterPro" id="IPR016169">
    <property type="entry name" value="FAD-bd_PCMH_sub2"/>
</dbReference>
<reference evidence="21 22" key="1">
    <citation type="journal article" date="2016" name="Int. J. Syst. Evol. Microbiol.">
        <title>Pontibacter aydingkolensis sp. nov., isolated from soil of a salt lake.</title>
        <authorList>
            <person name="Osman G."/>
            <person name="Zhang T."/>
            <person name="Lou K."/>
            <person name="Gao Y."/>
            <person name="Chang W."/>
            <person name="Lin Q."/>
            <person name="Yang H.M."/>
            <person name="Huo X.D."/>
            <person name="Wang N."/>
        </authorList>
    </citation>
    <scope>NUCLEOTIDE SEQUENCE [LARGE SCALE GENOMIC DNA]</scope>
    <source>
        <strain evidence="21 22">KACC 19255</strain>
    </source>
</reference>
<evidence type="ECO:0000313" key="21">
    <source>
        <dbReference type="EMBL" id="MBW7466811.1"/>
    </source>
</evidence>
<keyword evidence="16 19" id="KW-0961">Cell wall biogenesis/degradation</keyword>
<organism evidence="21 22">
    <name type="scientific">Pontibacter aydingkolensis</name>
    <dbReference type="NCBI Taxonomy" id="1911536"/>
    <lineage>
        <taxon>Bacteria</taxon>
        <taxon>Pseudomonadati</taxon>
        <taxon>Bacteroidota</taxon>
        <taxon>Cytophagia</taxon>
        <taxon>Cytophagales</taxon>
        <taxon>Hymenobacteraceae</taxon>
        <taxon>Pontibacter</taxon>
    </lineage>
</organism>
<dbReference type="NCBIfam" id="NF000755">
    <property type="entry name" value="PRK00046.1"/>
    <property type="match status" value="1"/>
</dbReference>
<feature type="active site" description="Proton donor" evidence="19">
    <location>
        <position position="238"/>
    </location>
</feature>
<evidence type="ECO:0000256" key="11">
    <source>
        <dbReference type="ARBA" id="ARBA00022857"/>
    </source>
</evidence>
<evidence type="ECO:0000256" key="18">
    <source>
        <dbReference type="ARBA" id="ARBA00048914"/>
    </source>
</evidence>
<dbReference type="PANTHER" id="PTHR21071:SF4">
    <property type="entry name" value="UDP-N-ACETYLENOLPYRUVOYLGLUCOSAMINE REDUCTASE"/>
    <property type="match status" value="1"/>
</dbReference>
<dbReference type="InterPro" id="IPR036318">
    <property type="entry name" value="FAD-bd_PCMH-like_sf"/>
</dbReference>
<evidence type="ECO:0000256" key="10">
    <source>
        <dbReference type="ARBA" id="ARBA00022827"/>
    </source>
</evidence>
<accession>A0ABS7CSI8</accession>
<dbReference type="InterPro" id="IPR016167">
    <property type="entry name" value="FAD-bd_PCMH_sub1"/>
</dbReference>
<evidence type="ECO:0000256" key="6">
    <source>
        <dbReference type="ARBA" id="ARBA00015188"/>
    </source>
</evidence>
<keyword evidence="9 19" id="KW-0285">Flavoprotein</keyword>
<dbReference type="PROSITE" id="PS51387">
    <property type="entry name" value="FAD_PCMH"/>
    <property type="match status" value="1"/>
</dbReference>
<feature type="domain" description="FAD-binding PCMH-type" evidence="20">
    <location>
        <begin position="17"/>
        <end position="188"/>
    </location>
</feature>
<sequence length="338" mass="37765">MKLQSDYSLKAYNTFGIDIKAKLFVQFSTVQELQEVLQMPELQQEEKLVLGGGSNVLFTKDFDGVVMRNEIKGIEVLRHDNEHVYVKAGSGEVWHDFVLYTLEHNLGGLENLSLIPGSVGAAPLQNIGAYGVELKDVFHELEAVELATGEIHTFDNDTCQFGYRESVFKNKLKGRYVVTAVTFKLNKEHRLNTSYGAIQTTLQEMQVQQPTIQDISAAVCHIRSTKLPNPKEIGNAGSFFKNPEIPLKQFENLKAQFPGIPSYPVSDTTVKVPAGWLIEQCGWKGKVIDNYGVHKNQALVLVNYGGAKGEQVRQLAFDIIDSVEDKFGIRLHPEVNIL</sequence>
<dbReference type="Gene3D" id="3.30.465.10">
    <property type="match status" value="1"/>
</dbReference>
<dbReference type="Gene3D" id="3.30.43.10">
    <property type="entry name" value="Uridine Diphospho-n-acetylenolpyruvylglucosamine Reductase, domain 2"/>
    <property type="match status" value="1"/>
</dbReference>
<dbReference type="EC" id="1.3.1.98" evidence="5 19"/>
<name>A0ABS7CSI8_9BACT</name>
<keyword evidence="13 19" id="KW-0573">Peptidoglycan synthesis</keyword>
<evidence type="ECO:0000256" key="15">
    <source>
        <dbReference type="ARBA" id="ARBA00023306"/>
    </source>
</evidence>
<comment type="similarity">
    <text evidence="19">Belongs to the MurB family.</text>
</comment>
<evidence type="ECO:0000313" key="22">
    <source>
        <dbReference type="Proteomes" id="UP000813018"/>
    </source>
</evidence>
<keyword evidence="15 19" id="KW-0131">Cell cycle</keyword>
<dbReference type="Gene3D" id="3.90.78.10">
    <property type="entry name" value="UDP-N-acetylenolpyruvoylglucosamine reductase, C-terminal domain"/>
    <property type="match status" value="1"/>
</dbReference>
<dbReference type="Proteomes" id="UP000813018">
    <property type="component" value="Unassembled WGS sequence"/>
</dbReference>
<dbReference type="InterPro" id="IPR006094">
    <property type="entry name" value="Oxid_FAD_bind_N"/>
</dbReference>
<keyword evidence="12 19" id="KW-0133">Cell shape</keyword>
<evidence type="ECO:0000256" key="14">
    <source>
        <dbReference type="ARBA" id="ARBA00023002"/>
    </source>
</evidence>
<evidence type="ECO:0000256" key="1">
    <source>
        <dbReference type="ARBA" id="ARBA00001974"/>
    </source>
</evidence>
<dbReference type="Pfam" id="PF01565">
    <property type="entry name" value="FAD_binding_4"/>
    <property type="match status" value="1"/>
</dbReference>
<dbReference type="InterPro" id="IPR011601">
    <property type="entry name" value="MurB_C"/>
</dbReference>
<keyword evidence="8 19" id="KW-0132">Cell division</keyword>
<dbReference type="EMBL" id="JAHYXK010000004">
    <property type="protein sequence ID" value="MBW7466811.1"/>
    <property type="molecule type" value="Genomic_DNA"/>
</dbReference>